<dbReference type="AlphaFoldDB" id="A0A124C3W7"/>
<reference evidence="2 3" key="2">
    <citation type="journal article" date="2016" name="Genome Announc.">
        <title>Draft Genome Sequences of Streptomyces scabiei S58, Streptomyces turgidiscabies T45, and Streptomyces acidiscabies a10, the Pathogens of Potato Common Scab, Isolated in Japan.</title>
        <authorList>
            <person name="Tomihama T."/>
            <person name="Nishi Y."/>
            <person name="Sakai M."/>
            <person name="Ikenaga M."/>
            <person name="Okubo T."/>
            <person name="Ikeda S."/>
        </authorList>
    </citation>
    <scope>NUCLEOTIDE SEQUENCE [LARGE SCALE GENOMIC DNA]</scope>
    <source>
        <strain evidence="2 3">S58</strain>
    </source>
</reference>
<reference evidence="3" key="3">
    <citation type="submission" date="2016-02" db="EMBL/GenBank/DDBJ databases">
        <title>Draft genome of pathogenic Streptomyces sp. in Japan.</title>
        <authorList>
            <person name="Tomihama T."/>
            <person name="Ikenaga M."/>
            <person name="Sakai M."/>
            <person name="Okubo T."/>
            <person name="Ikeda S."/>
        </authorList>
    </citation>
    <scope>NUCLEOTIDE SEQUENCE [LARGE SCALE GENOMIC DNA]</scope>
    <source>
        <strain evidence="3">S58</strain>
    </source>
</reference>
<organism evidence="2 3">
    <name type="scientific">Streptomyces scabiei</name>
    <dbReference type="NCBI Taxonomy" id="1930"/>
    <lineage>
        <taxon>Bacteria</taxon>
        <taxon>Bacillati</taxon>
        <taxon>Actinomycetota</taxon>
        <taxon>Actinomycetes</taxon>
        <taxon>Kitasatosporales</taxon>
        <taxon>Streptomycetaceae</taxon>
        <taxon>Streptomyces</taxon>
    </lineage>
</organism>
<protein>
    <recommendedName>
        <fullName evidence="1">Putative restriction endonuclease domain-containing protein</fullName>
    </recommendedName>
</protein>
<gene>
    <name evidence="2" type="ORF">SsS58_02942</name>
</gene>
<accession>A0A124C3W7</accession>
<dbReference type="SUPFAM" id="SSF52980">
    <property type="entry name" value="Restriction endonuclease-like"/>
    <property type="match status" value="1"/>
</dbReference>
<dbReference type="CDD" id="cd06260">
    <property type="entry name" value="DUF820-like"/>
    <property type="match status" value="1"/>
</dbReference>
<sequence length="226" mass="25455">MTPDTAERPQMSVEDFEELVRRAPRELRNRLELLGGRLCVRHGPLAVDEFEELAAAAPEAVRLEYVNGKVEVKAMPDGNHRSIFMWLLRQCMQHRPDLDLVPESGVKAEAYRKGRARTDGTLVPVDHFRGDGEWSDPAGTLMAVKITSHDRDTDQRDRVDKPLGYAAAEIPVYLLIDRDHTTVTVFSEPKDGRYGRTESCAWGATVELPAPVNITLDTEKLKDYTD</sequence>
<evidence type="ECO:0000259" key="1">
    <source>
        <dbReference type="Pfam" id="PF05685"/>
    </source>
</evidence>
<feature type="domain" description="Putative restriction endonuclease" evidence="1">
    <location>
        <begin position="48"/>
        <end position="216"/>
    </location>
</feature>
<dbReference type="Gene3D" id="3.90.1570.10">
    <property type="entry name" value="tt1808, chain A"/>
    <property type="match status" value="1"/>
</dbReference>
<dbReference type="InterPro" id="IPR011335">
    <property type="entry name" value="Restrct_endonuc-II-like"/>
</dbReference>
<dbReference type="PANTHER" id="PTHR35400">
    <property type="entry name" value="SLR1083 PROTEIN"/>
    <property type="match status" value="1"/>
</dbReference>
<name>A0A124C3W7_STRSC</name>
<comment type="caution">
    <text evidence="2">The sequence shown here is derived from an EMBL/GenBank/DDBJ whole genome shotgun (WGS) entry which is preliminary data.</text>
</comment>
<dbReference type="Pfam" id="PF05685">
    <property type="entry name" value="Uma2"/>
    <property type="match status" value="1"/>
</dbReference>
<dbReference type="InterPro" id="IPR008538">
    <property type="entry name" value="Uma2"/>
</dbReference>
<proteinExistence type="predicted"/>
<evidence type="ECO:0000313" key="3">
    <source>
        <dbReference type="Proteomes" id="UP000067448"/>
    </source>
</evidence>
<reference evidence="3" key="1">
    <citation type="submission" date="2015-11" db="EMBL/GenBank/DDBJ databases">
        <authorList>
            <consortium name="Cross-ministerial Strategic Innovation Promotion Program (SIP) consortium"/>
            <person name="Tomihama T."/>
            <person name="Ikenaga M."/>
            <person name="Sakai M."/>
            <person name="Okubo T."/>
            <person name="Ikeda S."/>
        </authorList>
    </citation>
    <scope>NUCLEOTIDE SEQUENCE [LARGE SCALE GENOMIC DNA]</scope>
    <source>
        <strain evidence="3">S58</strain>
    </source>
</reference>
<dbReference type="RefSeq" id="WP_234385624.1">
    <property type="nucleotide sequence ID" value="NZ_BCMM01000012.1"/>
</dbReference>
<dbReference type="PANTHER" id="PTHR35400:SF3">
    <property type="entry name" value="SLL1072 PROTEIN"/>
    <property type="match status" value="1"/>
</dbReference>
<dbReference type="Proteomes" id="UP000067448">
    <property type="component" value="Unassembled WGS sequence"/>
</dbReference>
<dbReference type="InterPro" id="IPR012296">
    <property type="entry name" value="Nuclease_put_TT1808"/>
</dbReference>
<dbReference type="EMBL" id="BCMM01000012">
    <property type="protein sequence ID" value="GAQ62572.1"/>
    <property type="molecule type" value="Genomic_DNA"/>
</dbReference>
<evidence type="ECO:0000313" key="2">
    <source>
        <dbReference type="EMBL" id="GAQ62572.1"/>
    </source>
</evidence>